<evidence type="ECO:0000256" key="7">
    <source>
        <dbReference type="SAM" id="SignalP"/>
    </source>
</evidence>
<feature type="compositionally biased region" description="Low complexity" evidence="6">
    <location>
        <begin position="351"/>
        <end position="362"/>
    </location>
</feature>
<feature type="region of interest" description="Disordered" evidence="6">
    <location>
        <begin position="347"/>
        <end position="367"/>
    </location>
</feature>
<keyword evidence="3" id="KW-0964">Secreted</keyword>
<comment type="subcellular location">
    <subcellularLocation>
        <location evidence="1">Secreted</location>
        <location evidence="1">Cell wall</location>
    </subcellularLocation>
</comment>
<feature type="signal peptide" evidence="7">
    <location>
        <begin position="1"/>
        <end position="20"/>
    </location>
</feature>
<keyword evidence="4 7" id="KW-0732">Signal</keyword>
<sequence>MSPIARVVLPMLAVAGSAYAACSASATATIENSGDAQALATCTTFSGSIAIATGVADDIALDGIKKLDGNLVIRSNANIKRISGAEMEEITGSFTLDDVQTLTNVEFPKLKTVATLMWNALPNLQQLAFASEITKVSEINIQNTELQSLEGINVETVDKVFIANNRYIQDITMQVGNITQSLTLADNNADLNVTFPNLLWAFNMTFRNVSSVTVPSLETLNDSLGLYGNFFESFAAPNLTEVGGALTLVSNTKLTNISFPQLATIGDNLQVANNTELNSVDGFPKVETISGALDLSGNMTKVDMPALNEVKGAFNLQSSGDTQGACDNFKKLADDGKLKGEYFCEDQVSDPGTAGTRPTGTTNSQETGAASHLNVPVMGAAGLLAAFFL</sequence>
<protein>
    <submittedName>
        <fullName evidence="8">GPI-anchored cell wall organization protein Ecm33</fullName>
    </submittedName>
</protein>
<dbReference type="SUPFAM" id="SSF52058">
    <property type="entry name" value="L domain-like"/>
    <property type="match status" value="1"/>
</dbReference>
<dbReference type="Gene3D" id="3.80.20.20">
    <property type="entry name" value="Receptor L-domain"/>
    <property type="match status" value="1"/>
</dbReference>
<gene>
    <name evidence="8" type="ORF">BS50DRAFT_576514</name>
</gene>
<dbReference type="Proteomes" id="UP000240883">
    <property type="component" value="Unassembled WGS sequence"/>
</dbReference>
<dbReference type="EMBL" id="KZ678139">
    <property type="protein sequence ID" value="PSN63886.1"/>
    <property type="molecule type" value="Genomic_DNA"/>
</dbReference>
<evidence type="ECO:0000313" key="8">
    <source>
        <dbReference type="EMBL" id="PSN63886.1"/>
    </source>
</evidence>
<dbReference type="STRING" id="1448308.A0A2T2NF50"/>
<dbReference type="InterPro" id="IPR036941">
    <property type="entry name" value="Rcpt_L-dom_sf"/>
</dbReference>
<dbReference type="PANTHER" id="PTHR31018:SF3">
    <property type="entry name" value="RECEPTOR PROTEIN-TYROSINE KINASE"/>
    <property type="match status" value="1"/>
</dbReference>
<dbReference type="InterPro" id="IPR051648">
    <property type="entry name" value="CWI-Assembly_Regulator"/>
</dbReference>
<evidence type="ECO:0000313" key="9">
    <source>
        <dbReference type="Proteomes" id="UP000240883"/>
    </source>
</evidence>
<evidence type="ECO:0000256" key="5">
    <source>
        <dbReference type="ARBA" id="ARBA00023180"/>
    </source>
</evidence>
<keyword evidence="5" id="KW-0325">Glycoprotein</keyword>
<keyword evidence="9" id="KW-1185">Reference proteome</keyword>
<dbReference type="PANTHER" id="PTHR31018">
    <property type="entry name" value="SPORULATION-SPECIFIC PROTEIN-RELATED"/>
    <property type="match status" value="1"/>
</dbReference>
<proteinExistence type="predicted"/>
<keyword evidence="2" id="KW-0134">Cell wall</keyword>
<evidence type="ECO:0000256" key="1">
    <source>
        <dbReference type="ARBA" id="ARBA00004191"/>
    </source>
</evidence>
<reference evidence="8 9" key="1">
    <citation type="journal article" date="2018" name="Front. Microbiol.">
        <title>Genome-Wide Analysis of Corynespora cassiicola Leaf Fall Disease Putative Effectors.</title>
        <authorList>
            <person name="Lopez D."/>
            <person name="Ribeiro S."/>
            <person name="Label P."/>
            <person name="Fumanal B."/>
            <person name="Venisse J.S."/>
            <person name="Kohler A."/>
            <person name="de Oliveira R.R."/>
            <person name="Labutti K."/>
            <person name="Lipzen A."/>
            <person name="Lail K."/>
            <person name="Bauer D."/>
            <person name="Ohm R.A."/>
            <person name="Barry K.W."/>
            <person name="Spatafora J."/>
            <person name="Grigoriev I.V."/>
            <person name="Martin F.M."/>
            <person name="Pujade-Renaud V."/>
        </authorList>
    </citation>
    <scope>NUCLEOTIDE SEQUENCE [LARGE SCALE GENOMIC DNA]</scope>
    <source>
        <strain evidence="8 9">Philippines</strain>
    </source>
</reference>
<evidence type="ECO:0000256" key="6">
    <source>
        <dbReference type="SAM" id="MobiDB-lite"/>
    </source>
</evidence>
<dbReference type="AlphaFoldDB" id="A0A2T2NF50"/>
<dbReference type="Pfam" id="PF12454">
    <property type="entry name" value="Ecm33"/>
    <property type="match status" value="1"/>
</dbReference>
<evidence type="ECO:0000256" key="4">
    <source>
        <dbReference type="ARBA" id="ARBA00022729"/>
    </source>
</evidence>
<evidence type="ECO:0000256" key="3">
    <source>
        <dbReference type="ARBA" id="ARBA00022525"/>
    </source>
</evidence>
<feature type="chain" id="PRO_5015411870" evidence="7">
    <location>
        <begin position="21"/>
        <end position="389"/>
    </location>
</feature>
<evidence type="ECO:0000256" key="2">
    <source>
        <dbReference type="ARBA" id="ARBA00022512"/>
    </source>
</evidence>
<accession>A0A2T2NF50</accession>
<dbReference type="OrthoDB" id="536881at2759"/>
<name>A0A2T2NF50_CORCC</name>
<organism evidence="8 9">
    <name type="scientific">Corynespora cassiicola Philippines</name>
    <dbReference type="NCBI Taxonomy" id="1448308"/>
    <lineage>
        <taxon>Eukaryota</taxon>
        <taxon>Fungi</taxon>
        <taxon>Dikarya</taxon>
        <taxon>Ascomycota</taxon>
        <taxon>Pezizomycotina</taxon>
        <taxon>Dothideomycetes</taxon>
        <taxon>Pleosporomycetidae</taxon>
        <taxon>Pleosporales</taxon>
        <taxon>Corynesporascaceae</taxon>
        <taxon>Corynespora</taxon>
    </lineage>
</organism>